<feature type="modified residue" description="4-aspartylphosphate" evidence="7">
    <location>
        <position position="70"/>
    </location>
</feature>
<dbReference type="Gene3D" id="3.40.50.2300">
    <property type="match status" value="1"/>
</dbReference>
<dbReference type="AlphaFoldDB" id="A0A975K466"/>
<comment type="catalytic activity">
    <reaction evidence="5">
        <text>[protein]-L-glutamate 5-O-methyl ester + H2O = L-glutamyl-[protein] + methanol + H(+)</text>
        <dbReference type="Rhea" id="RHEA:23236"/>
        <dbReference type="Rhea" id="RHEA-COMP:10208"/>
        <dbReference type="Rhea" id="RHEA-COMP:10311"/>
        <dbReference type="ChEBI" id="CHEBI:15377"/>
        <dbReference type="ChEBI" id="CHEBI:15378"/>
        <dbReference type="ChEBI" id="CHEBI:17790"/>
        <dbReference type="ChEBI" id="CHEBI:29973"/>
        <dbReference type="ChEBI" id="CHEBI:82795"/>
        <dbReference type="EC" id="3.1.1.61"/>
    </reaction>
</comment>
<dbReference type="Proteomes" id="UP000681425">
    <property type="component" value="Chromosome"/>
</dbReference>
<dbReference type="Gene3D" id="3.40.50.180">
    <property type="entry name" value="Methylesterase CheB, C-terminal domain"/>
    <property type="match status" value="1"/>
</dbReference>
<keyword evidence="1" id="KW-0963">Cytoplasm</keyword>
<evidence type="ECO:0000259" key="9">
    <source>
        <dbReference type="PROSITE" id="PS50122"/>
    </source>
</evidence>
<dbReference type="GO" id="GO:0006935">
    <property type="term" value="P:chemotaxis"/>
    <property type="evidence" value="ECO:0007669"/>
    <property type="project" value="UniProtKB-UniRule"/>
</dbReference>
<keyword evidence="7" id="KW-0597">Phosphoprotein</keyword>
<gene>
    <name evidence="10" type="ORF">KFK14_13780</name>
</gene>
<organism evidence="10 11">
    <name type="scientific">Sphingobium phenoxybenzoativorans</name>
    <dbReference type="NCBI Taxonomy" id="1592790"/>
    <lineage>
        <taxon>Bacteria</taxon>
        <taxon>Pseudomonadati</taxon>
        <taxon>Pseudomonadota</taxon>
        <taxon>Alphaproteobacteria</taxon>
        <taxon>Sphingomonadales</taxon>
        <taxon>Sphingomonadaceae</taxon>
        <taxon>Sphingobium</taxon>
    </lineage>
</organism>
<accession>A0A975K466</accession>
<evidence type="ECO:0000256" key="4">
    <source>
        <dbReference type="ARBA" id="ARBA00039140"/>
    </source>
</evidence>
<dbReference type="SUPFAM" id="SSF52738">
    <property type="entry name" value="Methylesterase CheB, C-terminal domain"/>
    <property type="match status" value="1"/>
</dbReference>
<dbReference type="InterPro" id="IPR011006">
    <property type="entry name" value="CheY-like_superfamily"/>
</dbReference>
<dbReference type="PIRSF" id="PIRSF000876">
    <property type="entry name" value="RR_chemtxs_CheB"/>
    <property type="match status" value="1"/>
</dbReference>
<dbReference type="CDD" id="cd17541">
    <property type="entry name" value="REC_CheB-like"/>
    <property type="match status" value="1"/>
</dbReference>
<dbReference type="InterPro" id="IPR001789">
    <property type="entry name" value="Sig_transdc_resp-reg_receiver"/>
</dbReference>
<dbReference type="Pfam" id="PF00072">
    <property type="entry name" value="Response_reg"/>
    <property type="match status" value="1"/>
</dbReference>
<dbReference type="GO" id="GO:0008984">
    <property type="term" value="F:protein-glutamate methylesterase activity"/>
    <property type="evidence" value="ECO:0007669"/>
    <property type="project" value="UniProtKB-EC"/>
</dbReference>
<evidence type="ECO:0000256" key="5">
    <source>
        <dbReference type="ARBA" id="ARBA00048267"/>
    </source>
</evidence>
<evidence type="ECO:0000313" key="11">
    <source>
        <dbReference type="Proteomes" id="UP000681425"/>
    </source>
</evidence>
<dbReference type="SUPFAM" id="SSF52172">
    <property type="entry name" value="CheY-like"/>
    <property type="match status" value="1"/>
</dbReference>
<dbReference type="SMART" id="SM00448">
    <property type="entry name" value="REC"/>
    <property type="match status" value="1"/>
</dbReference>
<evidence type="ECO:0000313" key="10">
    <source>
        <dbReference type="EMBL" id="QUT04202.1"/>
    </source>
</evidence>
<dbReference type="PROSITE" id="PS50110">
    <property type="entry name" value="RESPONSE_REGULATORY"/>
    <property type="match status" value="1"/>
</dbReference>
<dbReference type="RefSeq" id="WP_212608066.1">
    <property type="nucleotide sequence ID" value="NZ_CP073910.1"/>
</dbReference>
<dbReference type="GO" id="GO:0005737">
    <property type="term" value="C:cytoplasm"/>
    <property type="evidence" value="ECO:0007669"/>
    <property type="project" value="InterPro"/>
</dbReference>
<name>A0A975K466_9SPHN</name>
<dbReference type="Pfam" id="PF01339">
    <property type="entry name" value="CheB_methylest"/>
    <property type="match status" value="1"/>
</dbReference>
<keyword evidence="11" id="KW-1185">Reference proteome</keyword>
<protein>
    <recommendedName>
        <fullName evidence="4">protein-glutamate methylesterase</fullName>
        <ecNumber evidence="4">3.1.1.61</ecNumber>
    </recommendedName>
</protein>
<dbReference type="InterPro" id="IPR000673">
    <property type="entry name" value="Sig_transdc_resp-reg_Me-estase"/>
</dbReference>
<dbReference type="CDD" id="cd16432">
    <property type="entry name" value="CheB_Rec"/>
    <property type="match status" value="1"/>
</dbReference>
<dbReference type="InterPro" id="IPR008248">
    <property type="entry name" value="CheB-like"/>
</dbReference>
<reference evidence="10" key="1">
    <citation type="submission" date="2021-04" db="EMBL/GenBank/DDBJ databases">
        <title>Isolation of p-tert-butylphenol degrading bacteria Sphingobium phenoxybenzoativorans Tas13 from active sludge.</title>
        <authorList>
            <person name="Li Y."/>
        </authorList>
    </citation>
    <scope>NUCLEOTIDE SEQUENCE</scope>
    <source>
        <strain evidence="10">Tas13</strain>
    </source>
</reference>
<sequence>MSAPILASAWNMTDQKAASVLIVDDSVVVRTVLERIIAADTRFAVAHKTSNAEQALAFLERERVDIVLLDVEMPGQSGLVALPAILKAGRGARVIILSGNCEEGSAAAVEALALGASDILSKPGRGSFGDQFSEALLSRIARIVNPTIPTPVSTAPVKLRSFQHGRTLGCLGVGASTGGIHALGQLFGGLGEPLGVPILLTQHLPPSFIPFFATQLARMTRLPVKVAEQGETLRPDQVYIAPGGANLECRRARTGNVLVTLTTERAPSGSLPAVDPMFAAMARSYGPESGAIVLTGMGRDGTAGGHEVVKEGGWIVAQDEQSSVVWGMPGSIARSGLASALLPPEEIMGFVAKRMAVTA</sequence>
<proteinExistence type="predicted"/>
<evidence type="ECO:0000256" key="6">
    <source>
        <dbReference type="PROSITE-ProRule" id="PRU00050"/>
    </source>
</evidence>
<evidence type="ECO:0000256" key="3">
    <source>
        <dbReference type="ARBA" id="ARBA00022801"/>
    </source>
</evidence>
<feature type="active site" evidence="6">
    <location>
        <position position="176"/>
    </location>
</feature>
<evidence type="ECO:0000256" key="2">
    <source>
        <dbReference type="ARBA" id="ARBA00022500"/>
    </source>
</evidence>
<evidence type="ECO:0000259" key="8">
    <source>
        <dbReference type="PROSITE" id="PS50110"/>
    </source>
</evidence>
<feature type="active site" evidence="6">
    <location>
        <position position="203"/>
    </location>
</feature>
<dbReference type="KEGG" id="spph:KFK14_13780"/>
<evidence type="ECO:0000256" key="7">
    <source>
        <dbReference type="PROSITE-ProRule" id="PRU00169"/>
    </source>
</evidence>
<dbReference type="PANTHER" id="PTHR42872:SF6">
    <property type="entry name" value="PROTEIN-GLUTAMATE METHYLESTERASE_PROTEIN-GLUTAMINE GLUTAMINASE"/>
    <property type="match status" value="1"/>
</dbReference>
<feature type="domain" description="Response regulatory" evidence="8">
    <location>
        <begin position="19"/>
        <end position="137"/>
    </location>
</feature>
<feature type="active site" evidence="6">
    <location>
        <position position="300"/>
    </location>
</feature>
<dbReference type="EMBL" id="CP073910">
    <property type="protein sequence ID" value="QUT04202.1"/>
    <property type="molecule type" value="Genomic_DNA"/>
</dbReference>
<feature type="domain" description="CheB-type methylesterase" evidence="9">
    <location>
        <begin position="171"/>
        <end position="358"/>
    </location>
</feature>
<keyword evidence="2 6" id="KW-0145">Chemotaxis</keyword>
<dbReference type="PANTHER" id="PTHR42872">
    <property type="entry name" value="PROTEIN-GLUTAMATE METHYLESTERASE/PROTEIN-GLUTAMINE GLUTAMINASE"/>
    <property type="match status" value="1"/>
</dbReference>
<dbReference type="InterPro" id="IPR035909">
    <property type="entry name" value="CheB_C"/>
</dbReference>
<dbReference type="GO" id="GO:0000156">
    <property type="term" value="F:phosphorelay response regulator activity"/>
    <property type="evidence" value="ECO:0007669"/>
    <property type="project" value="InterPro"/>
</dbReference>
<keyword evidence="3 6" id="KW-0378">Hydrolase</keyword>
<dbReference type="PROSITE" id="PS50122">
    <property type="entry name" value="CHEB"/>
    <property type="match status" value="1"/>
</dbReference>
<evidence type="ECO:0000256" key="1">
    <source>
        <dbReference type="ARBA" id="ARBA00022490"/>
    </source>
</evidence>
<dbReference type="EC" id="3.1.1.61" evidence="4"/>